<dbReference type="SUPFAM" id="SSF81301">
    <property type="entry name" value="Nucleotidyltransferase"/>
    <property type="match status" value="1"/>
</dbReference>
<feature type="compositionally biased region" description="Polar residues" evidence="1">
    <location>
        <begin position="107"/>
        <end position="131"/>
    </location>
</feature>
<feature type="region of interest" description="Disordered" evidence="1">
    <location>
        <begin position="203"/>
        <end position="249"/>
    </location>
</feature>
<feature type="compositionally biased region" description="Low complexity" evidence="1">
    <location>
        <begin position="61"/>
        <end position="73"/>
    </location>
</feature>
<dbReference type="GO" id="GO:0031123">
    <property type="term" value="P:RNA 3'-end processing"/>
    <property type="evidence" value="ECO:0007669"/>
    <property type="project" value="TreeGrafter"/>
</dbReference>
<dbReference type="InterPro" id="IPR054708">
    <property type="entry name" value="MTPAP-like_central"/>
</dbReference>
<dbReference type="Proteomes" id="UP001152759">
    <property type="component" value="Chromosome 3"/>
</dbReference>
<name>A0A9P0A8N2_BEMTA</name>
<reference evidence="3" key="1">
    <citation type="submission" date="2021-12" db="EMBL/GenBank/DDBJ databases">
        <authorList>
            <person name="King R."/>
        </authorList>
    </citation>
    <scope>NUCLEOTIDE SEQUENCE</scope>
</reference>
<dbReference type="SUPFAM" id="SSF81631">
    <property type="entry name" value="PAP/OAS1 substrate-binding domain"/>
    <property type="match status" value="1"/>
</dbReference>
<dbReference type="Gene3D" id="1.10.1410.10">
    <property type="match status" value="1"/>
</dbReference>
<feature type="compositionally biased region" description="Low complexity" evidence="1">
    <location>
        <begin position="92"/>
        <end position="106"/>
    </location>
</feature>
<evidence type="ECO:0000259" key="2">
    <source>
        <dbReference type="Pfam" id="PF22600"/>
    </source>
</evidence>
<organism evidence="3 4">
    <name type="scientific">Bemisia tabaci</name>
    <name type="common">Sweetpotato whitefly</name>
    <name type="synonym">Aleurodes tabaci</name>
    <dbReference type="NCBI Taxonomy" id="7038"/>
    <lineage>
        <taxon>Eukaryota</taxon>
        <taxon>Metazoa</taxon>
        <taxon>Ecdysozoa</taxon>
        <taxon>Arthropoda</taxon>
        <taxon>Hexapoda</taxon>
        <taxon>Insecta</taxon>
        <taxon>Pterygota</taxon>
        <taxon>Neoptera</taxon>
        <taxon>Paraneoptera</taxon>
        <taxon>Hemiptera</taxon>
        <taxon>Sternorrhyncha</taxon>
        <taxon>Aleyrodoidea</taxon>
        <taxon>Aleyrodidae</taxon>
        <taxon>Aleyrodinae</taxon>
        <taxon>Bemisia</taxon>
    </lineage>
</organism>
<dbReference type="GO" id="GO:0050265">
    <property type="term" value="F:RNA uridylyltransferase activity"/>
    <property type="evidence" value="ECO:0007669"/>
    <property type="project" value="TreeGrafter"/>
</dbReference>
<evidence type="ECO:0000313" key="3">
    <source>
        <dbReference type="EMBL" id="CAH0386374.1"/>
    </source>
</evidence>
<dbReference type="CDD" id="cd05402">
    <property type="entry name" value="NT_PAP_TUTase"/>
    <property type="match status" value="1"/>
</dbReference>
<accession>A0A9P0A8N2</accession>
<feature type="region of interest" description="Disordered" evidence="1">
    <location>
        <begin position="1"/>
        <end position="24"/>
    </location>
</feature>
<dbReference type="PANTHER" id="PTHR12271">
    <property type="entry name" value="POLY A POLYMERASE CID PAP -RELATED"/>
    <property type="match status" value="1"/>
</dbReference>
<proteinExistence type="predicted"/>
<keyword evidence="4" id="KW-1185">Reference proteome</keyword>
<feature type="region of interest" description="Disordered" evidence="1">
    <location>
        <begin position="60"/>
        <end position="133"/>
    </location>
</feature>
<feature type="compositionally biased region" description="Basic residues" evidence="1">
    <location>
        <begin position="234"/>
        <end position="243"/>
    </location>
</feature>
<sequence>MSSSRSTSPSKIVRISYTDSTNDLQIHPENNIYKLNPDLLSRLIIGKKLKDLIVHSRQDVSETWSDVASSSSEDSADESEQRSSSHPEQNASQPSDNPESSSSNNQCTDNLENSGTKTCSETVQTDSVSVSNKEDISSVNLNNLNVSKSEVFITVPLNSESAERSSRDSSFVHNLSQKKKVPFKIDNNLPDNEHQNVLGFETETDFKKHRGFNKEKESSNREKSSLERKSHQVDKKKKLRSQRKRDQSRLQLKVDKTNTLGNDTGVASDINNCFSRATTNSKHFLVPYGSTEESCSDDEGNSGKAVLNHLRSNPEAVSPSTPLANVLVFPLKMEQKTFDDSNWIKCVGEADTLKLFETLTPILSNAGKVKQCLTDASSPAAYIQFENSDSMHKLLNAHNKAVNVGEKPGMKLIKIVAETELTDAGRGREYGIRTGRAQNHLSSHLLGGSSGHFRSECSALMSDKRKFMEMITLSVNSMVAELNSSTAKSRRMALVTSIKKAIKTEYTNCAVFDFGSRVSGLASVNSDFDFFVDLTGQMYWGSDGYYDEINSKKETCKHIFKIKKILRNNQEFTDIKAIPTARVPILKITHVPTDSHCDLSFKNGLCVENTKLICKYLNMNFKIRWVIVAVKYWAQVCALASSVNFTNYALTWMVLFYLMTKKLIPPVSCMMDLQSKDQPLIQGWKYKTTDVGALEIFESEESLLQGFFGYYARFEYNELAICPRLGRTLPKNIIVNCIESKMPPELQDYVSYVHQNANIYKCDDTICCIQDPLLLNHNITKQVSVQILREFRKYCDIANLKMLSWNK</sequence>
<dbReference type="Gene3D" id="3.30.460.10">
    <property type="entry name" value="Beta Polymerase, domain 2"/>
    <property type="match status" value="1"/>
</dbReference>
<protein>
    <recommendedName>
        <fullName evidence="2">Poly(A) RNA polymerase mitochondrial-like central palm domain-containing protein</fullName>
    </recommendedName>
</protein>
<feature type="compositionally biased region" description="Basic and acidic residues" evidence="1">
    <location>
        <begin position="212"/>
        <end position="233"/>
    </location>
</feature>
<dbReference type="AlphaFoldDB" id="A0A9P0A8N2"/>
<dbReference type="Pfam" id="PF22600">
    <property type="entry name" value="MTPAP-like_central"/>
    <property type="match status" value="1"/>
</dbReference>
<dbReference type="InterPro" id="IPR043519">
    <property type="entry name" value="NT_sf"/>
</dbReference>
<feature type="compositionally biased region" description="Polar residues" evidence="1">
    <location>
        <begin position="1"/>
        <end position="10"/>
    </location>
</feature>
<feature type="domain" description="Poly(A) RNA polymerase mitochondrial-like central palm" evidence="2">
    <location>
        <begin position="485"/>
        <end position="617"/>
    </location>
</feature>
<gene>
    <name evidence="3" type="ORF">BEMITA_LOCUS5501</name>
</gene>
<dbReference type="GO" id="GO:1990817">
    <property type="term" value="F:poly(A) RNA polymerase activity"/>
    <property type="evidence" value="ECO:0007669"/>
    <property type="project" value="UniProtKB-ARBA"/>
</dbReference>
<evidence type="ECO:0000313" key="4">
    <source>
        <dbReference type="Proteomes" id="UP001152759"/>
    </source>
</evidence>
<dbReference type="PANTHER" id="PTHR12271:SF66">
    <property type="entry name" value="TERMINAL URIDYLYLTRANSFERASE TAILOR"/>
    <property type="match status" value="1"/>
</dbReference>
<evidence type="ECO:0000256" key="1">
    <source>
        <dbReference type="SAM" id="MobiDB-lite"/>
    </source>
</evidence>
<dbReference type="EMBL" id="OU963864">
    <property type="protein sequence ID" value="CAH0386374.1"/>
    <property type="molecule type" value="Genomic_DNA"/>
</dbReference>
<dbReference type="GO" id="GO:0046872">
    <property type="term" value="F:metal ion binding"/>
    <property type="evidence" value="ECO:0007669"/>
    <property type="project" value="UniProtKB-KW"/>
</dbReference>